<dbReference type="GO" id="GO:0005634">
    <property type="term" value="C:nucleus"/>
    <property type="evidence" value="ECO:0007669"/>
    <property type="project" value="UniProtKB-SubCell"/>
</dbReference>
<comment type="caution">
    <text evidence="13">The sequence shown here is derived from an EMBL/GenBank/DDBJ whole genome shotgun (WGS) entry which is preliminary data.</text>
</comment>
<comment type="similarity">
    <text evidence="8">Belongs to the WUS homeobox family.</text>
</comment>
<dbReference type="PANTHER" id="PTHR45940:SF13">
    <property type="entry name" value="WUSCHEL-RELATED HOMEOBOX 1"/>
    <property type="match status" value="1"/>
</dbReference>
<keyword evidence="4 9" id="KW-0238">DNA-binding</keyword>
<dbReference type="CDD" id="cd00086">
    <property type="entry name" value="homeodomain"/>
    <property type="match status" value="1"/>
</dbReference>
<organism evidence="13 14">
    <name type="scientific">Striga asiatica</name>
    <name type="common">Asiatic witchweed</name>
    <name type="synonym">Buchnera asiatica</name>
    <dbReference type="NCBI Taxonomy" id="4170"/>
    <lineage>
        <taxon>Eukaryota</taxon>
        <taxon>Viridiplantae</taxon>
        <taxon>Streptophyta</taxon>
        <taxon>Embryophyta</taxon>
        <taxon>Tracheophyta</taxon>
        <taxon>Spermatophyta</taxon>
        <taxon>Magnoliopsida</taxon>
        <taxon>eudicotyledons</taxon>
        <taxon>Gunneridae</taxon>
        <taxon>Pentapetalae</taxon>
        <taxon>asterids</taxon>
        <taxon>lamiids</taxon>
        <taxon>Lamiales</taxon>
        <taxon>Orobanchaceae</taxon>
        <taxon>Buchnereae</taxon>
        <taxon>Striga</taxon>
    </lineage>
</organism>
<dbReference type="EMBL" id="BKCP01005594">
    <property type="protein sequence ID" value="GER39188.1"/>
    <property type="molecule type" value="Genomic_DNA"/>
</dbReference>
<feature type="region of interest" description="Disordered" evidence="11">
    <location>
        <begin position="117"/>
        <end position="162"/>
    </location>
</feature>
<keyword evidence="2" id="KW-0217">Developmental protein</keyword>
<keyword evidence="7 9" id="KW-0539">Nucleus</keyword>
<feature type="domain" description="Homeobox" evidence="12">
    <location>
        <begin position="54"/>
        <end position="119"/>
    </location>
</feature>
<accession>A0A5A7Q2V9</accession>
<dbReference type="PROSITE" id="PS50071">
    <property type="entry name" value="HOMEOBOX_2"/>
    <property type="match status" value="1"/>
</dbReference>
<name>A0A5A7Q2V9_STRAF</name>
<evidence type="ECO:0000256" key="3">
    <source>
        <dbReference type="ARBA" id="ARBA00023015"/>
    </source>
</evidence>
<proteinExistence type="inferred from homology"/>
<dbReference type="FunFam" id="1.10.10.60:FF:000146">
    <property type="entry name" value="WUSCHEL-related homeobox 4"/>
    <property type="match status" value="1"/>
</dbReference>
<reference evidence="14" key="1">
    <citation type="journal article" date="2019" name="Curr. Biol.">
        <title>Genome Sequence of Striga asiatica Provides Insight into the Evolution of Plant Parasitism.</title>
        <authorList>
            <person name="Yoshida S."/>
            <person name="Kim S."/>
            <person name="Wafula E.K."/>
            <person name="Tanskanen J."/>
            <person name="Kim Y.M."/>
            <person name="Honaas L."/>
            <person name="Yang Z."/>
            <person name="Spallek T."/>
            <person name="Conn C.E."/>
            <person name="Ichihashi Y."/>
            <person name="Cheong K."/>
            <person name="Cui S."/>
            <person name="Der J.P."/>
            <person name="Gundlach H."/>
            <person name="Jiao Y."/>
            <person name="Hori C."/>
            <person name="Ishida J.K."/>
            <person name="Kasahara H."/>
            <person name="Kiba T."/>
            <person name="Kim M.S."/>
            <person name="Koo N."/>
            <person name="Laohavisit A."/>
            <person name="Lee Y.H."/>
            <person name="Lumba S."/>
            <person name="McCourt P."/>
            <person name="Mortimer J.C."/>
            <person name="Mutuku J.M."/>
            <person name="Nomura T."/>
            <person name="Sasaki-Sekimoto Y."/>
            <person name="Seto Y."/>
            <person name="Wang Y."/>
            <person name="Wakatake T."/>
            <person name="Sakakibara H."/>
            <person name="Demura T."/>
            <person name="Yamaguchi S."/>
            <person name="Yoneyama K."/>
            <person name="Manabe R.I."/>
            <person name="Nelson D.C."/>
            <person name="Schulman A.H."/>
            <person name="Timko M.P."/>
            <person name="dePamphilis C.W."/>
            <person name="Choi D."/>
            <person name="Shirasu K."/>
        </authorList>
    </citation>
    <scope>NUCLEOTIDE SEQUENCE [LARGE SCALE GENOMIC DNA]</scope>
    <source>
        <strain evidence="14">cv. UVA1</strain>
    </source>
</reference>
<dbReference type="InterPro" id="IPR001356">
    <property type="entry name" value="HD"/>
</dbReference>
<keyword evidence="14" id="KW-1185">Reference proteome</keyword>
<evidence type="ECO:0000256" key="9">
    <source>
        <dbReference type="PROSITE-ProRule" id="PRU00108"/>
    </source>
</evidence>
<keyword evidence="3" id="KW-0805">Transcription regulation</keyword>
<evidence type="ECO:0000256" key="10">
    <source>
        <dbReference type="RuleBase" id="RU000682"/>
    </source>
</evidence>
<dbReference type="AlphaFoldDB" id="A0A5A7Q2V9"/>
<evidence type="ECO:0000256" key="4">
    <source>
        <dbReference type="ARBA" id="ARBA00023125"/>
    </source>
</evidence>
<evidence type="ECO:0000256" key="6">
    <source>
        <dbReference type="ARBA" id="ARBA00023163"/>
    </source>
</evidence>
<evidence type="ECO:0000256" key="11">
    <source>
        <dbReference type="SAM" id="MobiDB-lite"/>
    </source>
</evidence>
<dbReference type="InterPro" id="IPR009057">
    <property type="entry name" value="Homeodomain-like_sf"/>
</dbReference>
<keyword evidence="5 9" id="KW-0371">Homeobox</keyword>
<dbReference type="GO" id="GO:0099402">
    <property type="term" value="P:plant organ development"/>
    <property type="evidence" value="ECO:0007669"/>
    <property type="project" value="InterPro"/>
</dbReference>
<evidence type="ECO:0000256" key="7">
    <source>
        <dbReference type="ARBA" id="ARBA00023242"/>
    </source>
</evidence>
<evidence type="ECO:0000256" key="8">
    <source>
        <dbReference type="ARBA" id="ARBA00024040"/>
    </source>
</evidence>
<dbReference type="PANTHER" id="PTHR45940">
    <property type="entry name" value="WUSCHEL-RELATED HOMEOBOX 1-RELATED"/>
    <property type="match status" value="1"/>
</dbReference>
<dbReference type="SMART" id="SM00389">
    <property type="entry name" value="HOX"/>
    <property type="match status" value="1"/>
</dbReference>
<feature type="compositionally biased region" description="Polar residues" evidence="11">
    <location>
        <begin position="151"/>
        <end position="162"/>
    </location>
</feature>
<sequence length="270" mass="31017">MWILECNNHNNNGQDSNFSTRTLHGPKPFPSNTFFATPTRDYGGKREIITSKMQPLVSSRWNPTPEQVQALEGIYRHGIKTPSAQQIQQITAKLRKFGKVEGKNVFYWFQNHKARERQKRRRLAAEEKMRESKQSGNRSYLETKNPKRLTAPQSYSTASECSESIQGEEWRQDKWTHAKKGPQITQRELDLLLLSPCIKAPGQENEKSSVGEESGEIMKENQETLELFPVRKGNCLNTIKTGENDCDHDCVCSMGTKSTPSRFFEFFPIK</sequence>
<evidence type="ECO:0000259" key="12">
    <source>
        <dbReference type="PROSITE" id="PS50071"/>
    </source>
</evidence>
<evidence type="ECO:0000256" key="1">
    <source>
        <dbReference type="ARBA" id="ARBA00004123"/>
    </source>
</evidence>
<dbReference type="OrthoDB" id="1932526at2759"/>
<feature type="compositionally biased region" description="Basic and acidic residues" evidence="11">
    <location>
        <begin position="123"/>
        <end position="133"/>
    </location>
</feature>
<feature type="DNA-binding region" description="Homeobox" evidence="9">
    <location>
        <begin position="56"/>
        <end position="120"/>
    </location>
</feature>
<dbReference type="InterPro" id="IPR044555">
    <property type="entry name" value="WUSCHEL-like"/>
</dbReference>
<protein>
    <submittedName>
        <fullName evidence="13">WUSCHEL-related homeobox</fullName>
    </submittedName>
</protein>
<evidence type="ECO:0000256" key="2">
    <source>
        <dbReference type="ARBA" id="ARBA00022473"/>
    </source>
</evidence>
<dbReference type="GO" id="GO:0003700">
    <property type="term" value="F:DNA-binding transcription factor activity"/>
    <property type="evidence" value="ECO:0007669"/>
    <property type="project" value="InterPro"/>
</dbReference>
<comment type="subcellular location">
    <subcellularLocation>
        <location evidence="1 9 10">Nucleus</location>
    </subcellularLocation>
</comment>
<gene>
    <name evidence="13" type="ORF">STAS_15791</name>
</gene>
<evidence type="ECO:0000313" key="14">
    <source>
        <dbReference type="Proteomes" id="UP000325081"/>
    </source>
</evidence>
<evidence type="ECO:0000313" key="13">
    <source>
        <dbReference type="EMBL" id="GER39188.1"/>
    </source>
</evidence>
<dbReference type="Gene3D" id="1.10.10.60">
    <property type="entry name" value="Homeodomain-like"/>
    <property type="match status" value="1"/>
</dbReference>
<keyword evidence="6" id="KW-0804">Transcription</keyword>
<dbReference type="SUPFAM" id="SSF46689">
    <property type="entry name" value="Homeodomain-like"/>
    <property type="match status" value="1"/>
</dbReference>
<evidence type="ECO:0000256" key="5">
    <source>
        <dbReference type="ARBA" id="ARBA00023155"/>
    </source>
</evidence>
<dbReference type="Pfam" id="PF00046">
    <property type="entry name" value="Homeodomain"/>
    <property type="match status" value="1"/>
</dbReference>
<dbReference type="Proteomes" id="UP000325081">
    <property type="component" value="Unassembled WGS sequence"/>
</dbReference>
<dbReference type="GO" id="GO:0003677">
    <property type="term" value="F:DNA binding"/>
    <property type="evidence" value="ECO:0007669"/>
    <property type="project" value="UniProtKB-UniRule"/>
</dbReference>